<dbReference type="NCBIfam" id="TIGR00835">
    <property type="entry name" value="agcS"/>
    <property type="match status" value="1"/>
</dbReference>
<reference evidence="9" key="1">
    <citation type="submission" date="2016-04" db="EMBL/GenBank/DDBJ databases">
        <authorList>
            <person name="Evans L.H."/>
            <person name="Alamgir A."/>
            <person name="Owens N."/>
            <person name="Weber N.D."/>
            <person name="Virtaneva K."/>
            <person name="Barbian K."/>
            <person name="Babar A."/>
            <person name="Rosenke K."/>
        </authorList>
    </citation>
    <scope>NUCLEOTIDE SEQUENCE</scope>
    <source>
        <strain evidence="9">86</strain>
    </source>
</reference>
<evidence type="ECO:0000256" key="6">
    <source>
        <dbReference type="ARBA" id="ARBA00022989"/>
    </source>
</evidence>
<dbReference type="EMBL" id="FLUN01000001">
    <property type="protein sequence ID" value="SBV95126.1"/>
    <property type="molecule type" value="Genomic_DNA"/>
</dbReference>
<evidence type="ECO:0000256" key="5">
    <source>
        <dbReference type="ARBA" id="ARBA00022692"/>
    </source>
</evidence>
<keyword evidence="6 8" id="KW-1133">Transmembrane helix</keyword>
<evidence type="ECO:0000256" key="3">
    <source>
        <dbReference type="ARBA" id="ARBA00022448"/>
    </source>
</evidence>
<dbReference type="InterPro" id="IPR001463">
    <property type="entry name" value="Na/Ala_symport"/>
</dbReference>
<name>A0A212J6R9_9FIRM</name>
<dbReference type="PANTHER" id="PTHR30330:SF3">
    <property type="entry name" value="TRANSCRIPTIONAL REGULATOR, LRP FAMILY"/>
    <property type="match status" value="1"/>
</dbReference>
<feature type="transmembrane region" description="Helical" evidence="8">
    <location>
        <begin position="93"/>
        <end position="118"/>
    </location>
</feature>
<comment type="subcellular location">
    <subcellularLocation>
        <location evidence="1 8">Cell membrane</location>
        <topology evidence="1 8">Multi-pass membrane protein</topology>
    </subcellularLocation>
</comment>
<feature type="transmembrane region" description="Helical" evidence="8">
    <location>
        <begin position="180"/>
        <end position="200"/>
    </location>
</feature>
<evidence type="ECO:0000256" key="1">
    <source>
        <dbReference type="ARBA" id="ARBA00004651"/>
    </source>
</evidence>
<evidence type="ECO:0000256" key="4">
    <source>
        <dbReference type="ARBA" id="ARBA00022475"/>
    </source>
</evidence>
<feature type="transmembrane region" description="Helical" evidence="8">
    <location>
        <begin position="235"/>
        <end position="257"/>
    </location>
</feature>
<dbReference type="GO" id="GO:0005283">
    <property type="term" value="F:amino acid:sodium symporter activity"/>
    <property type="evidence" value="ECO:0007669"/>
    <property type="project" value="InterPro"/>
</dbReference>
<evidence type="ECO:0000256" key="7">
    <source>
        <dbReference type="ARBA" id="ARBA00023136"/>
    </source>
</evidence>
<organism evidence="9">
    <name type="scientific">uncultured Eubacteriales bacterium</name>
    <dbReference type="NCBI Taxonomy" id="172733"/>
    <lineage>
        <taxon>Bacteria</taxon>
        <taxon>Bacillati</taxon>
        <taxon>Bacillota</taxon>
        <taxon>Clostridia</taxon>
        <taxon>Eubacteriales</taxon>
        <taxon>environmental samples</taxon>
    </lineage>
</organism>
<protein>
    <submittedName>
        <fullName evidence="9">Sodium/alanine symporter AgcS</fullName>
    </submittedName>
</protein>
<evidence type="ECO:0000256" key="2">
    <source>
        <dbReference type="ARBA" id="ARBA00009261"/>
    </source>
</evidence>
<proteinExistence type="inferred from homology"/>
<feature type="transmembrane region" description="Helical" evidence="8">
    <location>
        <begin position="421"/>
        <end position="439"/>
    </location>
</feature>
<dbReference type="PANTHER" id="PTHR30330">
    <property type="entry name" value="AGSS FAMILY TRANSPORTER, SODIUM-ALANINE"/>
    <property type="match status" value="1"/>
</dbReference>
<gene>
    <name evidence="9" type="primary">agcS</name>
    <name evidence="9" type="ORF">KL86CLO1_10605</name>
</gene>
<feature type="transmembrane region" description="Helical" evidence="8">
    <location>
        <begin position="212"/>
        <end position="229"/>
    </location>
</feature>
<keyword evidence="4 8" id="KW-1003">Cell membrane</keyword>
<feature type="transmembrane region" description="Helical" evidence="8">
    <location>
        <begin position="139"/>
        <end position="160"/>
    </location>
</feature>
<dbReference type="Pfam" id="PF01235">
    <property type="entry name" value="Na_Ala_symp"/>
    <property type="match status" value="1"/>
</dbReference>
<keyword evidence="7 8" id="KW-0472">Membrane</keyword>
<feature type="transmembrane region" description="Helical" evidence="8">
    <location>
        <begin position="395"/>
        <end position="415"/>
    </location>
</feature>
<keyword evidence="8" id="KW-0769">Symport</keyword>
<keyword evidence="5 8" id="KW-0812">Transmembrane</keyword>
<feature type="transmembrane region" description="Helical" evidence="8">
    <location>
        <begin position="14"/>
        <end position="33"/>
    </location>
</feature>
<dbReference type="GO" id="GO:0005886">
    <property type="term" value="C:plasma membrane"/>
    <property type="evidence" value="ECO:0007669"/>
    <property type="project" value="UniProtKB-SubCell"/>
</dbReference>
<dbReference type="Gene3D" id="1.20.1740.10">
    <property type="entry name" value="Amino acid/polyamine transporter I"/>
    <property type="match status" value="1"/>
</dbReference>
<feature type="transmembrane region" description="Helical" evidence="8">
    <location>
        <begin position="352"/>
        <end position="375"/>
    </location>
</feature>
<comment type="similarity">
    <text evidence="2 8">Belongs to the alanine or glycine:cation symporter (AGCS) (TC 2.A.25) family.</text>
</comment>
<dbReference type="PRINTS" id="PR00175">
    <property type="entry name" value="NAALASMPORT"/>
</dbReference>
<feature type="transmembrane region" description="Helical" evidence="8">
    <location>
        <begin position="307"/>
        <end position="326"/>
    </location>
</feature>
<evidence type="ECO:0000256" key="8">
    <source>
        <dbReference type="RuleBase" id="RU363064"/>
    </source>
</evidence>
<evidence type="ECO:0000313" key="9">
    <source>
        <dbReference type="EMBL" id="SBV95126.1"/>
    </source>
</evidence>
<keyword evidence="3 8" id="KW-0813">Transport</keyword>
<sequence>METFTHIITVIDEFVWGVPMIVLLFGTHIFLTFRTGFIQRKTFTGIRLSVARDTGAPGDVSQFQALATALASTIGTGNIVGVGTAIYLGGPGAVLWCWLTGVFGIATKYAESLIAVKYRVRTKDGRMLGGAMYALERGLNMKWLGVIFAFLAAVASFGIGNGTQINAIAEVIENNVTFVHIPRIAIGVVLGAFTAAVILGGIQSIARVCERLVPFMAVFYTLGCIYILYINADYLLPALSAIVRLAFSPGAVAGGLVGQGIMAAARFGVARGLFSNESGMGSAPLVASAARTRNSVRQALVSSTGTFWDTVVSCAITGLVLVSTIMKNPGVNMSDITNGGQMTTMAFRQIPVVGPVILVVGIITFAYATVLGWSYYGERCAEYLLGKKAILPYKLLYVAVAVAAPVLSLDLVWYIADILNALMAIPNLVAVLMLSDTVSKETKHYLKNLNEIDHTPIPVVDR</sequence>
<feature type="transmembrane region" description="Helical" evidence="8">
    <location>
        <begin position="65"/>
        <end position="87"/>
    </location>
</feature>
<accession>A0A212J6R9</accession>
<dbReference type="AlphaFoldDB" id="A0A212J6R9"/>